<dbReference type="RefSeq" id="WP_340362320.1">
    <property type="nucleotide sequence ID" value="NZ_JBBKZV010000002.1"/>
</dbReference>
<dbReference type="Proteomes" id="UP001363010">
    <property type="component" value="Unassembled WGS sequence"/>
</dbReference>
<name>A0ABU8VUC1_9BURK</name>
<dbReference type="Pfam" id="PF07690">
    <property type="entry name" value="MFS_1"/>
    <property type="match status" value="1"/>
</dbReference>
<evidence type="ECO:0000259" key="8">
    <source>
        <dbReference type="PROSITE" id="PS50850"/>
    </source>
</evidence>
<organism evidence="9 10">
    <name type="scientific">Variovorax humicola</name>
    <dbReference type="NCBI Taxonomy" id="1769758"/>
    <lineage>
        <taxon>Bacteria</taxon>
        <taxon>Pseudomonadati</taxon>
        <taxon>Pseudomonadota</taxon>
        <taxon>Betaproteobacteria</taxon>
        <taxon>Burkholderiales</taxon>
        <taxon>Comamonadaceae</taxon>
        <taxon>Variovorax</taxon>
    </lineage>
</organism>
<feature type="transmembrane region" description="Helical" evidence="7">
    <location>
        <begin position="118"/>
        <end position="138"/>
    </location>
</feature>
<feature type="transmembrane region" description="Helical" evidence="7">
    <location>
        <begin position="241"/>
        <end position="261"/>
    </location>
</feature>
<evidence type="ECO:0000313" key="9">
    <source>
        <dbReference type="EMBL" id="MEJ8821267.1"/>
    </source>
</evidence>
<feature type="transmembrane region" description="Helical" evidence="7">
    <location>
        <begin position="418"/>
        <end position="438"/>
    </location>
</feature>
<keyword evidence="4 7" id="KW-0812">Transmembrane</keyword>
<feature type="transmembrane region" description="Helical" evidence="7">
    <location>
        <begin position="281"/>
        <end position="306"/>
    </location>
</feature>
<keyword evidence="10" id="KW-1185">Reference proteome</keyword>
<keyword evidence="2" id="KW-0813">Transport</keyword>
<keyword evidence="3" id="KW-1003">Cell membrane</keyword>
<keyword evidence="6 7" id="KW-0472">Membrane</keyword>
<comment type="caution">
    <text evidence="9">The sequence shown here is derived from an EMBL/GenBank/DDBJ whole genome shotgun (WGS) entry which is preliminary data.</text>
</comment>
<feature type="transmembrane region" description="Helical" evidence="7">
    <location>
        <begin position="444"/>
        <end position="463"/>
    </location>
</feature>
<feature type="domain" description="Major facilitator superfamily (MFS) profile" evidence="8">
    <location>
        <begin position="23"/>
        <end position="469"/>
    </location>
</feature>
<feature type="transmembrane region" description="Helical" evidence="7">
    <location>
        <begin position="175"/>
        <end position="194"/>
    </location>
</feature>
<dbReference type="PANTHER" id="PTHR42718">
    <property type="entry name" value="MAJOR FACILITATOR SUPERFAMILY MULTIDRUG TRANSPORTER MFSC"/>
    <property type="match status" value="1"/>
</dbReference>
<evidence type="ECO:0000256" key="2">
    <source>
        <dbReference type="ARBA" id="ARBA00022448"/>
    </source>
</evidence>
<evidence type="ECO:0000256" key="7">
    <source>
        <dbReference type="SAM" id="Phobius"/>
    </source>
</evidence>
<feature type="transmembrane region" description="Helical" evidence="7">
    <location>
        <begin position="150"/>
        <end position="169"/>
    </location>
</feature>
<feature type="transmembrane region" description="Helical" evidence="7">
    <location>
        <begin position="25"/>
        <end position="48"/>
    </location>
</feature>
<feature type="transmembrane region" description="Helical" evidence="7">
    <location>
        <begin position="318"/>
        <end position="340"/>
    </location>
</feature>
<dbReference type="PROSITE" id="PS50850">
    <property type="entry name" value="MFS"/>
    <property type="match status" value="1"/>
</dbReference>
<evidence type="ECO:0000256" key="6">
    <source>
        <dbReference type="ARBA" id="ARBA00023136"/>
    </source>
</evidence>
<accession>A0ABU8VUC1</accession>
<keyword evidence="5 7" id="KW-1133">Transmembrane helix</keyword>
<evidence type="ECO:0000313" key="10">
    <source>
        <dbReference type="Proteomes" id="UP001363010"/>
    </source>
</evidence>
<gene>
    <name evidence="9" type="ORF">WKW80_04335</name>
</gene>
<reference evidence="9 10" key="1">
    <citation type="submission" date="2024-03" db="EMBL/GenBank/DDBJ databases">
        <title>Novel species of the genus Variovorax.</title>
        <authorList>
            <person name="Liu Q."/>
            <person name="Xin Y.-H."/>
        </authorList>
    </citation>
    <scope>NUCLEOTIDE SEQUENCE [LARGE SCALE GENOMIC DNA]</scope>
    <source>
        <strain evidence="9 10">KACC 18501</strain>
    </source>
</reference>
<dbReference type="InterPro" id="IPR011701">
    <property type="entry name" value="MFS"/>
</dbReference>
<protein>
    <submittedName>
        <fullName evidence="9">MFS transporter</fullName>
    </submittedName>
</protein>
<feature type="transmembrane region" description="Helical" evidence="7">
    <location>
        <begin position="206"/>
        <end position="229"/>
    </location>
</feature>
<dbReference type="InterPro" id="IPR020846">
    <property type="entry name" value="MFS_dom"/>
</dbReference>
<dbReference type="InterPro" id="IPR036259">
    <property type="entry name" value="MFS_trans_sf"/>
</dbReference>
<dbReference type="EMBL" id="JBBKZV010000002">
    <property type="protein sequence ID" value="MEJ8821267.1"/>
    <property type="molecule type" value="Genomic_DNA"/>
</dbReference>
<dbReference type="SUPFAM" id="SSF103473">
    <property type="entry name" value="MFS general substrate transporter"/>
    <property type="match status" value="1"/>
</dbReference>
<evidence type="ECO:0000256" key="3">
    <source>
        <dbReference type="ARBA" id="ARBA00022475"/>
    </source>
</evidence>
<dbReference type="Gene3D" id="1.20.1250.20">
    <property type="entry name" value="MFS general substrate transporter like domains"/>
    <property type="match status" value="1"/>
</dbReference>
<feature type="transmembrane region" description="Helical" evidence="7">
    <location>
        <begin position="347"/>
        <end position="369"/>
    </location>
</feature>
<feature type="transmembrane region" description="Helical" evidence="7">
    <location>
        <begin position="60"/>
        <end position="77"/>
    </location>
</feature>
<evidence type="ECO:0000256" key="1">
    <source>
        <dbReference type="ARBA" id="ARBA00004651"/>
    </source>
</evidence>
<dbReference type="CDD" id="cd17321">
    <property type="entry name" value="MFS_MMR_MDR_like"/>
    <property type="match status" value="1"/>
</dbReference>
<sequence>MSSTLSGTPVAHDGLPSPARGKAMLVIVLGIMVAVLDGTIVNLALPGIAQQLQATPSHSIWVVNAYQIATLVMLLPLASLGDIVGYKRIYIAGIALFTVASAGATFSDSLGTLIAARAMQGLGAAGIMSVNSALVRLIYPSSRLGRGMAINSMVVATSAVAGPSVAAAILSVASWPWLFALNVPLGIVVLALARKSLPDNVEPAAAGARFSLIDVVLNVLMFSLIFLGADQLGVRQGTGQGASPMAWAIMVAGLLVGFVFLRRQRRLALPLFPIDLLRIPVFALSMGTSVAAFSAQMLAYIALPFLLLGAYGRTHVEAGLLITCWPLAIVVMAPVAGRLIGRYPDGLLGGVGLALLASGLALLAALPALPANADIVWRMALCGAGFGLFQSPNNHTIVTSPPPHRSGAASGMLGTARLTGQTLGAVILAGVFSVWSPLDNKGPVIALLLAASCAGIAAVFSVMRLKMAPSDIAHGAAES</sequence>
<comment type="subcellular location">
    <subcellularLocation>
        <location evidence="1">Cell membrane</location>
        <topology evidence="1">Multi-pass membrane protein</topology>
    </subcellularLocation>
</comment>
<dbReference type="PANTHER" id="PTHR42718:SF46">
    <property type="entry name" value="BLR6921 PROTEIN"/>
    <property type="match status" value="1"/>
</dbReference>
<proteinExistence type="predicted"/>
<evidence type="ECO:0000256" key="4">
    <source>
        <dbReference type="ARBA" id="ARBA00022692"/>
    </source>
</evidence>
<dbReference type="Gene3D" id="1.20.1720.10">
    <property type="entry name" value="Multidrug resistance protein D"/>
    <property type="match status" value="1"/>
</dbReference>
<evidence type="ECO:0000256" key="5">
    <source>
        <dbReference type="ARBA" id="ARBA00022989"/>
    </source>
</evidence>